<proteinExistence type="predicted"/>
<reference evidence="2 3" key="1">
    <citation type="submission" date="2020-02" db="EMBL/GenBank/DDBJ databases">
        <authorList>
            <person name="Ferguson B K."/>
        </authorList>
    </citation>
    <scope>NUCLEOTIDE SEQUENCE [LARGE SCALE GENOMIC DNA]</scope>
</reference>
<evidence type="ECO:0000313" key="3">
    <source>
        <dbReference type="Proteomes" id="UP000479000"/>
    </source>
</evidence>
<sequence>MGLFIIIQPLSRCYTFMKIWRSTRRQIRKIHRAALGPASCHWSSDRRWGPRLEAAADPKRRRRAKTPLHRSPSLCRPRIDLRDGGGGLPTSPGCWPQSFGNIPQRLRALRNTAAYLSSASNSGSLAQLPFEFGRQPPNIDPVVRYTSRPPIRAAASDTSRRFPHVPPFVPDDIARTNRPM</sequence>
<organism evidence="2 3">
    <name type="scientific">Nesidiocoris tenuis</name>
    <dbReference type="NCBI Taxonomy" id="355587"/>
    <lineage>
        <taxon>Eukaryota</taxon>
        <taxon>Metazoa</taxon>
        <taxon>Ecdysozoa</taxon>
        <taxon>Arthropoda</taxon>
        <taxon>Hexapoda</taxon>
        <taxon>Insecta</taxon>
        <taxon>Pterygota</taxon>
        <taxon>Neoptera</taxon>
        <taxon>Paraneoptera</taxon>
        <taxon>Hemiptera</taxon>
        <taxon>Heteroptera</taxon>
        <taxon>Panheteroptera</taxon>
        <taxon>Cimicomorpha</taxon>
        <taxon>Miridae</taxon>
        <taxon>Dicyphina</taxon>
        <taxon>Nesidiocoris</taxon>
    </lineage>
</organism>
<dbReference type="Proteomes" id="UP000479000">
    <property type="component" value="Unassembled WGS sequence"/>
</dbReference>
<evidence type="ECO:0000313" key="2">
    <source>
        <dbReference type="EMBL" id="CAA9997140.1"/>
    </source>
</evidence>
<feature type="compositionally biased region" description="Basic residues" evidence="1">
    <location>
        <begin position="59"/>
        <end position="68"/>
    </location>
</feature>
<feature type="region of interest" description="Disordered" evidence="1">
    <location>
        <begin position="51"/>
        <end position="80"/>
    </location>
</feature>
<evidence type="ECO:0000256" key="1">
    <source>
        <dbReference type="SAM" id="MobiDB-lite"/>
    </source>
</evidence>
<dbReference type="AlphaFoldDB" id="A0A6H5G5L6"/>
<accession>A0A6H5G5L6</accession>
<protein>
    <submittedName>
        <fullName evidence="2">Uncharacterized protein</fullName>
    </submittedName>
</protein>
<keyword evidence="3" id="KW-1185">Reference proteome</keyword>
<feature type="region of interest" description="Disordered" evidence="1">
    <location>
        <begin position="153"/>
        <end position="180"/>
    </location>
</feature>
<dbReference type="EMBL" id="CADCXU010005429">
    <property type="protein sequence ID" value="CAA9997140.1"/>
    <property type="molecule type" value="Genomic_DNA"/>
</dbReference>
<gene>
    <name evidence="2" type="ORF">NTEN_LOCUS3478</name>
</gene>
<name>A0A6H5G5L6_9HEMI</name>